<gene>
    <name evidence="7" type="ORF">Gasu_47350</name>
</gene>
<keyword evidence="2" id="KW-0441">Lipid A biosynthesis</keyword>
<dbReference type="PANTHER" id="PTHR43480:SF1">
    <property type="entry name" value="ACYL-[ACYL-CARRIER-PROTEIN]--UDP-N-ACETYLGLUCOSAMINE O-ACYLTRANSFERASE, MITOCHONDRIAL-RELATED"/>
    <property type="match status" value="1"/>
</dbReference>
<dbReference type="Pfam" id="PF13720">
    <property type="entry name" value="Acetyltransf_11"/>
    <property type="match status" value="1"/>
</dbReference>
<sequence length="338" mass="38090">MRWVRFLVRPFTRKPTVVISQSDTLSRIFLTSRNLYTQVAETCCLGDGVQLDDFCKLGPNTVVGANSKIGRFTEIGSDCHIGSFVRLDSHVLVDSNTMIGDHCTVYPFAVLGYRPQDKKYKGEQTGLEIGSRCQIRENVKIERGTSFRNKTVIGNDVLLMSNVYVGHDSWLHDHVTVANNVSIAGHVELHPYCVIGGHSALHQFVRIGQGAMIGGKTIVVFQVESLQKPRGMAAIRRDVPPFCLVTGTPPRIRCLNYHQVWKKVTHHKHRKWMKQSFDYLFDSDDVSSIHQRAQHLLSQCSLSKDVSAIARYVIQEMCTFILSCHSSVRGLLTLVHNR</sequence>
<dbReference type="Gramene" id="EME27749">
    <property type="protein sequence ID" value="EME27749"/>
    <property type="gene ID" value="Gasu_47350"/>
</dbReference>
<accession>M2XWD8</accession>
<dbReference type="Pfam" id="PF00132">
    <property type="entry name" value="Hexapep"/>
    <property type="match status" value="1"/>
</dbReference>
<feature type="domain" description="UDP N-acetylglucosamine O-acyltransferase C-terminal" evidence="6">
    <location>
        <begin position="238"/>
        <end position="331"/>
    </location>
</feature>
<keyword evidence="1" id="KW-0444">Lipid biosynthesis</keyword>
<dbReference type="Proteomes" id="UP000030680">
    <property type="component" value="Unassembled WGS sequence"/>
</dbReference>
<dbReference type="AlphaFoldDB" id="M2XWD8"/>
<reference evidence="8" key="1">
    <citation type="journal article" date="2013" name="Science">
        <title>Gene transfer from bacteria and archaea facilitated evolution of an extremophilic eukaryote.</title>
        <authorList>
            <person name="Schonknecht G."/>
            <person name="Chen W.H."/>
            <person name="Ternes C.M."/>
            <person name="Barbier G.G."/>
            <person name="Shrestha R.P."/>
            <person name="Stanke M."/>
            <person name="Brautigam A."/>
            <person name="Baker B.J."/>
            <person name="Banfield J.F."/>
            <person name="Garavito R.M."/>
            <person name="Carr K."/>
            <person name="Wilkerson C."/>
            <person name="Rensing S.A."/>
            <person name="Gagneul D."/>
            <person name="Dickenson N.E."/>
            <person name="Oesterhelt C."/>
            <person name="Lercher M.J."/>
            <person name="Weber A.P."/>
        </authorList>
    </citation>
    <scope>NUCLEOTIDE SEQUENCE [LARGE SCALE GENOMIC DNA]</scope>
    <source>
        <strain evidence="8">074W</strain>
    </source>
</reference>
<evidence type="ECO:0000256" key="5">
    <source>
        <dbReference type="ARBA" id="ARBA00023315"/>
    </source>
</evidence>
<dbReference type="InterPro" id="IPR010137">
    <property type="entry name" value="Lipid_A_LpxA"/>
</dbReference>
<dbReference type="PROSITE" id="PS00101">
    <property type="entry name" value="HEXAPEP_TRANSFERASES"/>
    <property type="match status" value="1"/>
</dbReference>
<dbReference type="GO" id="GO:0016020">
    <property type="term" value="C:membrane"/>
    <property type="evidence" value="ECO:0007669"/>
    <property type="project" value="GOC"/>
</dbReference>
<dbReference type="InterPro" id="IPR011004">
    <property type="entry name" value="Trimer_LpxA-like_sf"/>
</dbReference>
<dbReference type="eggNOG" id="ENOG502QRGY">
    <property type="taxonomic scope" value="Eukaryota"/>
</dbReference>
<evidence type="ECO:0000313" key="8">
    <source>
        <dbReference type="Proteomes" id="UP000030680"/>
    </source>
</evidence>
<dbReference type="Gene3D" id="2.160.10.10">
    <property type="entry name" value="Hexapeptide repeat proteins"/>
    <property type="match status" value="1"/>
</dbReference>
<proteinExistence type="predicted"/>
<keyword evidence="3 7" id="KW-0808">Transferase</keyword>
<dbReference type="InterPro" id="IPR018357">
    <property type="entry name" value="Hexapep_transf_CS"/>
</dbReference>
<dbReference type="InterPro" id="IPR029098">
    <property type="entry name" value="Acetyltransf_C"/>
</dbReference>
<evidence type="ECO:0000256" key="3">
    <source>
        <dbReference type="ARBA" id="ARBA00022679"/>
    </source>
</evidence>
<keyword evidence="5 7" id="KW-0012">Acyltransferase</keyword>
<dbReference type="STRING" id="130081.M2XWD8"/>
<dbReference type="GO" id="GO:0008780">
    <property type="term" value="F:acyl-[acyl-carrier-protein]-UDP-N-acetylglucosamine O-acyltransferase activity"/>
    <property type="evidence" value="ECO:0007669"/>
    <property type="project" value="UniProtKB-EC"/>
</dbReference>
<dbReference type="OrthoDB" id="25818at2759"/>
<dbReference type="RefSeq" id="XP_005704269.1">
    <property type="nucleotide sequence ID" value="XM_005704212.1"/>
</dbReference>
<name>M2XWD8_GALSU</name>
<evidence type="ECO:0000313" key="7">
    <source>
        <dbReference type="EMBL" id="EME27749.1"/>
    </source>
</evidence>
<evidence type="ECO:0000256" key="4">
    <source>
        <dbReference type="ARBA" id="ARBA00023098"/>
    </source>
</evidence>
<evidence type="ECO:0000256" key="1">
    <source>
        <dbReference type="ARBA" id="ARBA00022516"/>
    </source>
</evidence>
<dbReference type="GeneID" id="17086665"/>
<dbReference type="SUPFAM" id="SSF51161">
    <property type="entry name" value="Trimeric LpxA-like enzymes"/>
    <property type="match status" value="1"/>
</dbReference>
<dbReference type="PANTHER" id="PTHR43480">
    <property type="entry name" value="ACYL-[ACYL-CARRIER-PROTEIN]--UDP-N-ACETYLGLUCOSAMINE O-ACYLTRANSFERASE"/>
    <property type="match status" value="1"/>
</dbReference>
<dbReference type="GO" id="GO:0009245">
    <property type="term" value="P:lipid A biosynthetic process"/>
    <property type="evidence" value="ECO:0007669"/>
    <property type="project" value="UniProtKB-KW"/>
</dbReference>
<organism evidence="7 8">
    <name type="scientific">Galdieria sulphuraria</name>
    <name type="common">Red alga</name>
    <dbReference type="NCBI Taxonomy" id="130081"/>
    <lineage>
        <taxon>Eukaryota</taxon>
        <taxon>Rhodophyta</taxon>
        <taxon>Bangiophyceae</taxon>
        <taxon>Galdieriales</taxon>
        <taxon>Galdieriaceae</taxon>
        <taxon>Galdieria</taxon>
    </lineage>
</organism>
<evidence type="ECO:0000256" key="2">
    <source>
        <dbReference type="ARBA" id="ARBA00022556"/>
    </source>
</evidence>
<dbReference type="InterPro" id="IPR001451">
    <property type="entry name" value="Hexapep"/>
</dbReference>
<keyword evidence="8" id="KW-1185">Reference proteome</keyword>
<dbReference type="EMBL" id="KB454528">
    <property type="protein sequence ID" value="EME27749.1"/>
    <property type="molecule type" value="Genomic_DNA"/>
</dbReference>
<protein>
    <submittedName>
        <fullName evidence="7">Acyl-[ACP]-UDP-N-acetylglucosamine O-acyltransferase isoform 2</fullName>
        <ecNumber evidence="7">2.3.1.129</ecNumber>
    </submittedName>
</protein>
<keyword evidence="4" id="KW-0443">Lipid metabolism</keyword>
<dbReference type="EC" id="2.3.1.129" evidence="7"/>
<evidence type="ECO:0000259" key="6">
    <source>
        <dbReference type="Pfam" id="PF13720"/>
    </source>
</evidence>